<protein>
    <recommendedName>
        <fullName evidence="4">Cystatin domain-containing protein</fullName>
    </recommendedName>
</protein>
<feature type="compositionally biased region" description="Acidic residues" evidence="1">
    <location>
        <begin position="55"/>
        <end position="67"/>
    </location>
</feature>
<feature type="compositionally biased region" description="Polar residues" evidence="1">
    <location>
        <begin position="12"/>
        <end position="33"/>
    </location>
</feature>
<sequence length="222" mass="25006">MASSEVGGDVRTASSLSEIQNQNPQKRSSSINEIPSADKPDNKKQKKLVVVGEEGTPEDDDNSDESSIDEALPHIYRCRQMLLDSHGFDVDLDLVEKIPKHYRKNFPCPIKLLPDVEKHTRKAEACAGACIDAYNNLKEGRNFHLIKISKANTWAVYSSQYFLTLEVEDRSVKGRPYPVLVYRVFAAAAVDENSPTVLPIFLFTPEGTRENLTPPPWNCRFR</sequence>
<evidence type="ECO:0000256" key="1">
    <source>
        <dbReference type="SAM" id="MobiDB-lite"/>
    </source>
</evidence>
<reference evidence="2" key="1">
    <citation type="submission" date="2022-02" db="EMBL/GenBank/DDBJ databases">
        <authorList>
            <person name="Henning P.M."/>
            <person name="McCubbin A.G."/>
            <person name="Shore J.S."/>
        </authorList>
    </citation>
    <scope>NUCLEOTIDE SEQUENCE</scope>
    <source>
        <strain evidence="2">F60SS</strain>
        <tissue evidence="2">Leaves</tissue>
    </source>
</reference>
<feature type="region of interest" description="Disordered" evidence="1">
    <location>
        <begin position="1"/>
        <end position="67"/>
    </location>
</feature>
<name>A0A9Q0FD88_9ROSI</name>
<evidence type="ECO:0000313" key="2">
    <source>
        <dbReference type="EMBL" id="KAJ4829226.1"/>
    </source>
</evidence>
<dbReference type="EMBL" id="JAKUCV010005953">
    <property type="protein sequence ID" value="KAJ4829226.1"/>
    <property type="molecule type" value="Genomic_DNA"/>
</dbReference>
<evidence type="ECO:0008006" key="4">
    <source>
        <dbReference type="Google" id="ProtNLM"/>
    </source>
</evidence>
<dbReference type="Proteomes" id="UP001141552">
    <property type="component" value="Unassembled WGS sequence"/>
</dbReference>
<keyword evidence="3" id="KW-1185">Reference proteome</keyword>
<gene>
    <name evidence="2" type="ORF">Tsubulata_024761</name>
</gene>
<proteinExistence type="predicted"/>
<comment type="caution">
    <text evidence="2">The sequence shown here is derived from an EMBL/GenBank/DDBJ whole genome shotgun (WGS) entry which is preliminary data.</text>
</comment>
<reference evidence="2" key="2">
    <citation type="journal article" date="2023" name="Plants (Basel)">
        <title>Annotation of the Turnera subulata (Passifloraceae) Draft Genome Reveals the S-Locus Evolved after the Divergence of Turneroideae from Passifloroideae in a Stepwise Manner.</title>
        <authorList>
            <person name="Henning P.M."/>
            <person name="Roalson E.H."/>
            <person name="Mir W."/>
            <person name="McCubbin A.G."/>
            <person name="Shore J.S."/>
        </authorList>
    </citation>
    <scope>NUCLEOTIDE SEQUENCE</scope>
    <source>
        <strain evidence="2">F60SS</strain>
    </source>
</reference>
<evidence type="ECO:0000313" key="3">
    <source>
        <dbReference type="Proteomes" id="UP001141552"/>
    </source>
</evidence>
<accession>A0A9Q0FD88</accession>
<dbReference type="OrthoDB" id="1604732at2759"/>
<dbReference type="AlphaFoldDB" id="A0A9Q0FD88"/>
<organism evidence="2 3">
    <name type="scientific">Turnera subulata</name>
    <dbReference type="NCBI Taxonomy" id="218843"/>
    <lineage>
        <taxon>Eukaryota</taxon>
        <taxon>Viridiplantae</taxon>
        <taxon>Streptophyta</taxon>
        <taxon>Embryophyta</taxon>
        <taxon>Tracheophyta</taxon>
        <taxon>Spermatophyta</taxon>
        <taxon>Magnoliopsida</taxon>
        <taxon>eudicotyledons</taxon>
        <taxon>Gunneridae</taxon>
        <taxon>Pentapetalae</taxon>
        <taxon>rosids</taxon>
        <taxon>fabids</taxon>
        <taxon>Malpighiales</taxon>
        <taxon>Passifloraceae</taxon>
        <taxon>Turnera</taxon>
    </lineage>
</organism>